<comment type="caution">
    <text evidence="17">The sequence shown here is derived from an EMBL/GenBank/DDBJ whole genome shotgun (WGS) entry which is preliminary data.</text>
</comment>
<dbReference type="InterPro" id="IPR015865">
    <property type="entry name" value="Riboflavin_kinase_bac/euk"/>
</dbReference>
<dbReference type="UniPathway" id="UPA00277">
    <property type="reaction ID" value="UER00407"/>
</dbReference>
<proteinExistence type="inferred from homology"/>
<dbReference type="NCBIfam" id="TIGR00083">
    <property type="entry name" value="ribF"/>
    <property type="match status" value="1"/>
</dbReference>
<dbReference type="FunFam" id="3.40.50.620:FF:000021">
    <property type="entry name" value="Riboflavin biosynthesis protein"/>
    <property type="match status" value="1"/>
</dbReference>
<comment type="pathway">
    <text evidence="2 15">Cofactor biosynthesis; FAD biosynthesis; FAD from FMN: step 1/1.</text>
</comment>
<evidence type="ECO:0000256" key="12">
    <source>
        <dbReference type="ARBA" id="ARBA00023268"/>
    </source>
</evidence>
<comment type="catalytic activity">
    <reaction evidence="13 15">
        <text>riboflavin + ATP = FMN + ADP + H(+)</text>
        <dbReference type="Rhea" id="RHEA:14357"/>
        <dbReference type="ChEBI" id="CHEBI:15378"/>
        <dbReference type="ChEBI" id="CHEBI:30616"/>
        <dbReference type="ChEBI" id="CHEBI:57986"/>
        <dbReference type="ChEBI" id="CHEBI:58210"/>
        <dbReference type="ChEBI" id="CHEBI:456216"/>
        <dbReference type="EC" id="2.7.1.26"/>
    </reaction>
</comment>
<dbReference type="UniPathway" id="UPA00276">
    <property type="reaction ID" value="UER00406"/>
</dbReference>
<dbReference type="AlphaFoldDB" id="A0A2P6ATH8"/>
<evidence type="ECO:0000256" key="10">
    <source>
        <dbReference type="ARBA" id="ARBA00022827"/>
    </source>
</evidence>
<dbReference type="InterPro" id="IPR023465">
    <property type="entry name" value="Riboflavin_kinase_dom_sf"/>
</dbReference>
<dbReference type="PANTHER" id="PTHR22749:SF6">
    <property type="entry name" value="RIBOFLAVIN KINASE"/>
    <property type="match status" value="1"/>
</dbReference>
<keyword evidence="9 15" id="KW-0418">Kinase</keyword>
<evidence type="ECO:0000256" key="4">
    <source>
        <dbReference type="ARBA" id="ARBA00022630"/>
    </source>
</evidence>
<dbReference type="Proteomes" id="UP000243900">
    <property type="component" value="Unassembled WGS sequence"/>
</dbReference>
<keyword evidence="8 15" id="KW-0547">Nucleotide-binding</keyword>
<dbReference type="PIRSF" id="PIRSF004491">
    <property type="entry name" value="FAD_Synth"/>
    <property type="match status" value="1"/>
</dbReference>
<dbReference type="InterPro" id="IPR023468">
    <property type="entry name" value="Riboflavin_kinase"/>
</dbReference>
<keyword evidence="4 15" id="KW-0285">Flavoprotein</keyword>
<dbReference type="OrthoDB" id="9803667at2"/>
<evidence type="ECO:0000256" key="6">
    <source>
        <dbReference type="ARBA" id="ARBA00022679"/>
    </source>
</evidence>
<dbReference type="NCBIfam" id="NF004163">
    <property type="entry name" value="PRK05627.1-6"/>
    <property type="match status" value="1"/>
</dbReference>
<dbReference type="RefSeq" id="WP_105191570.1">
    <property type="nucleotide sequence ID" value="NZ_PTQZ01000054.1"/>
</dbReference>
<keyword evidence="18" id="KW-1185">Reference proteome</keyword>
<sequence>MELIRGLHNLRARHHGNAITIGNFDGVHLGHQAMVRALREEAARLGVPSMVICFEPQPQEFFGGDQAPGRLMTWRDKVEALADCGVDRVLLVRFDERFRRYTAQGFIEELLVAALGCRHVLVGDDFRFGCDRRGDHALLTEVGPLFGFTVGRLPTLACADERVSSTRLREAVAAGRFVEAESLTGRPFAVTGHVVHGDKIGRTLGLPTANLLMKRKVLPLRGVFAVEVLGLGGEPLPAVANVGTRPTVGGLQARCEVHLLNFRGDLYGRRLCVVFRHKLREEQRFPSLDALKAAIEADVVAGHRYFAV</sequence>
<evidence type="ECO:0000256" key="7">
    <source>
        <dbReference type="ARBA" id="ARBA00022695"/>
    </source>
</evidence>
<evidence type="ECO:0000256" key="9">
    <source>
        <dbReference type="ARBA" id="ARBA00022777"/>
    </source>
</evidence>
<comment type="pathway">
    <text evidence="3 15">Cofactor biosynthesis; FMN biosynthesis; FMN from riboflavin (ATP route): step 1/1.</text>
</comment>
<evidence type="ECO:0000256" key="11">
    <source>
        <dbReference type="ARBA" id="ARBA00022840"/>
    </source>
</evidence>
<dbReference type="InterPro" id="IPR002606">
    <property type="entry name" value="Riboflavin_kinase_bac"/>
</dbReference>
<dbReference type="EC" id="2.7.7.2" evidence="15"/>
<dbReference type="GO" id="GO:0009231">
    <property type="term" value="P:riboflavin biosynthetic process"/>
    <property type="evidence" value="ECO:0007669"/>
    <property type="project" value="InterPro"/>
</dbReference>
<dbReference type="PANTHER" id="PTHR22749">
    <property type="entry name" value="RIBOFLAVIN KINASE/FMN ADENYLYLTRANSFERASE"/>
    <property type="match status" value="1"/>
</dbReference>
<keyword evidence="6 15" id="KW-0808">Transferase</keyword>
<dbReference type="EMBL" id="PTQZ01000054">
    <property type="protein sequence ID" value="PQA47974.1"/>
    <property type="molecule type" value="Genomic_DNA"/>
</dbReference>
<dbReference type="EC" id="2.7.1.26" evidence="15"/>
<dbReference type="GO" id="GO:0009398">
    <property type="term" value="P:FMN biosynthetic process"/>
    <property type="evidence" value="ECO:0007669"/>
    <property type="project" value="UniProtKB-UniRule"/>
</dbReference>
<accession>A0A2P6ATH8</accession>
<comment type="function">
    <text evidence="1">Catalyzes the phosphorylation of riboflavin to FMN followed by the adenylation of FMN to FAD.</text>
</comment>
<dbReference type="Gene3D" id="3.40.50.620">
    <property type="entry name" value="HUPs"/>
    <property type="match status" value="1"/>
</dbReference>
<gene>
    <name evidence="17" type="ORF">C5O18_03695</name>
</gene>
<dbReference type="GO" id="GO:0008531">
    <property type="term" value="F:riboflavin kinase activity"/>
    <property type="evidence" value="ECO:0007669"/>
    <property type="project" value="UniProtKB-UniRule"/>
</dbReference>
<keyword evidence="11 15" id="KW-0067">ATP-binding</keyword>
<keyword evidence="10 15" id="KW-0274">FAD</keyword>
<name>A0A2P6ATH8_9GAMM</name>
<dbReference type="InterPro" id="IPR014729">
    <property type="entry name" value="Rossmann-like_a/b/a_fold"/>
</dbReference>
<evidence type="ECO:0000313" key="18">
    <source>
        <dbReference type="Proteomes" id="UP000243900"/>
    </source>
</evidence>
<protein>
    <recommendedName>
        <fullName evidence="15">Riboflavin biosynthesis protein</fullName>
    </recommendedName>
    <domain>
        <recommendedName>
            <fullName evidence="15">Riboflavin kinase</fullName>
            <ecNumber evidence="15">2.7.1.26</ecNumber>
        </recommendedName>
        <alternativeName>
            <fullName evidence="15">Flavokinase</fullName>
        </alternativeName>
    </domain>
    <domain>
        <recommendedName>
            <fullName evidence="15">FMN adenylyltransferase</fullName>
            <ecNumber evidence="15">2.7.7.2</ecNumber>
        </recommendedName>
        <alternativeName>
            <fullName evidence="15">FAD pyrophosphorylase</fullName>
        </alternativeName>
        <alternativeName>
            <fullName evidence="15">FAD synthase</fullName>
        </alternativeName>
    </domain>
</protein>
<evidence type="ECO:0000256" key="5">
    <source>
        <dbReference type="ARBA" id="ARBA00022643"/>
    </source>
</evidence>
<evidence type="ECO:0000256" key="14">
    <source>
        <dbReference type="ARBA" id="ARBA00049494"/>
    </source>
</evidence>
<dbReference type="GO" id="GO:0003919">
    <property type="term" value="F:FMN adenylyltransferase activity"/>
    <property type="evidence" value="ECO:0007669"/>
    <property type="project" value="UniProtKB-UniRule"/>
</dbReference>
<dbReference type="NCBIfam" id="NF004159">
    <property type="entry name" value="PRK05627.1-2"/>
    <property type="match status" value="1"/>
</dbReference>
<dbReference type="Pfam" id="PF06574">
    <property type="entry name" value="FAD_syn"/>
    <property type="match status" value="1"/>
</dbReference>
<keyword evidence="12" id="KW-0511">Multifunctional enzyme</keyword>
<evidence type="ECO:0000313" key="17">
    <source>
        <dbReference type="EMBL" id="PQA47974.1"/>
    </source>
</evidence>
<evidence type="ECO:0000259" key="16">
    <source>
        <dbReference type="SMART" id="SM00904"/>
    </source>
</evidence>
<dbReference type="SUPFAM" id="SSF82114">
    <property type="entry name" value="Riboflavin kinase-like"/>
    <property type="match status" value="1"/>
</dbReference>
<evidence type="ECO:0000256" key="13">
    <source>
        <dbReference type="ARBA" id="ARBA00047880"/>
    </source>
</evidence>
<dbReference type="NCBIfam" id="NF004160">
    <property type="entry name" value="PRK05627.1-3"/>
    <property type="match status" value="1"/>
</dbReference>
<evidence type="ECO:0000256" key="3">
    <source>
        <dbReference type="ARBA" id="ARBA00005201"/>
    </source>
</evidence>
<feature type="domain" description="Riboflavin kinase" evidence="16">
    <location>
        <begin position="183"/>
        <end position="307"/>
    </location>
</feature>
<comment type="catalytic activity">
    <reaction evidence="14 15">
        <text>FMN + ATP + H(+) = FAD + diphosphate</text>
        <dbReference type="Rhea" id="RHEA:17237"/>
        <dbReference type="ChEBI" id="CHEBI:15378"/>
        <dbReference type="ChEBI" id="CHEBI:30616"/>
        <dbReference type="ChEBI" id="CHEBI:33019"/>
        <dbReference type="ChEBI" id="CHEBI:57692"/>
        <dbReference type="ChEBI" id="CHEBI:58210"/>
        <dbReference type="EC" id="2.7.7.2"/>
    </reaction>
</comment>
<evidence type="ECO:0000256" key="1">
    <source>
        <dbReference type="ARBA" id="ARBA00002121"/>
    </source>
</evidence>
<dbReference type="GO" id="GO:0006747">
    <property type="term" value="P:FAD biosynthetic process"/>
    <property type="evidence" value="ECO:0007669"/>
    <property type="project" value="UniProtKB-UniRule"/>
</dbReference>
<dbReference type="Pfam" id="PF01687">
    <property type="entry name" value="Flavokinase"/>
    <property type="match status" value="1"/>
</dbReference>
<dbReference type="GO" id="GO:0005524">
    <property type="term" value="F:ATP binding"/>
    <property type="evidence" value="ECO:0007669"/>
    <property type="project" value="UniProtKB-UniRule"/>
</dbReference>
<dbReference type="SUPFAM" id="SSF52374">
    <property type="entry name" value="Nucleotidylyl transferase"/>
    <property type="match status" value="1"/>
</dbReference>
<organism evidence="17 18">
    <name type="scientific">Amnimonas aquatica</name>
    <dbReference type="NCBI Taxonomy" id="2094561"/>
    <lineage>
        <taxon>Bacteria</taxon>
        <taxon>Pseudomonadati</taxon>
        <taxon>Pseudomonadota</taxon>
        <taxon>Gammaproteobacteria</taxon>
        <taxon>Moraxellales</taxon>
        <taxon>Moraxellaceae</taxon>
        <taxon>Amnimonas</taxon>
    </lineage>
</organism>
<reference evidence="18" key="1">
    <citation type="submission" date="2018-02" db="EMBL/GenBank/DDBJ databases">
        <title>Genome sequencing of Solimonas sp. HR-BB.</title>
        <authorList>
            <person name="Lee Y."/>
            <person name="Jeon C.O."/>
        </authorList>
    </citation>
    <scope>NUCLEOTIDE SEQUENCE [LARGE SCALE GENOMIC DNA]</scope>
    <source>
        <strain evidence="18">HR-E</strain>
    </source>
</reference>
<dbReference type="Gene3D" id="2.40.30.30">
    <property type="entry name" value="Riboflavin kinase-like"/>
    <property type="match status" value="1"/>
</dbReference>
<dbReference type="InterPro" id="IPR015864">
    <property type="entry name" value="FAD_synthase"/>
</dbReference>
<evidence type="ECO:0000256" key="15">
    <source>
        <dbReference type="PIRNR" id="PIRNR004491"/>
    </source>
</evidence>
<evidence type="ECO:0000256" key="8">
    <source>
        <dbReference type="ARBA" id="ARBA00022741"/>
    </source>
</evidence>
<comment type="similarity">
    <text evidence="15">Belongs to the ribF family.</text>
</comment>
<keyword evidence="7 15" id="KW-0548">Nucleotidyltransferase</keyword>
<dbReference type="CDD" id="cd02064">
    <property type="entry name" value="FAD_synthetase_N"/>
    <property type="match status" value="1"/>
</dbReference>
<evidence type="ECO:0000256" key="2">
    <source>
        <dbReference type="ARBA" id="ARBA00004726"/>
    </source>
</evidence>
<dbReference type="SMART" id="SM00904">
    <property type="entry name" value="Flavokinase"/>
    <property type="match status" value="1"/>
</dbReference>
<keyword evidence="5 15" id="KW-0288">FMN</keyword>